<comment type="similarity">
    <text evidence="1">Belongs to the DNA polymerase type-Y family.</text>
</comment>
<dbReference type="RefSeq" id="WP_180569873.1">
    <property type="nucleotide sequence ID" value="NZ_JACCKB010000030.1"/>
</dbReference>
<dbReference type="SUPFAM" id="SSF100879">
    <property type="entry name" value="Lesion bypass DNA polymerase (Y-family), little finger domain"/>
    <property type="match status" value="1"/>
</dbReference>
<dbReference type="InterPro" id="IPR025188">
    <property type="entry name" value="DUF4113"/>
</dbReference>
<keyword evidence="5" id="KW-0742">SOS response</keyword>
<protein>
    <submittedName>
        <fullName evidence="7">Y-family DNA polymerase</fullName>
    </submittedName>
</protein>
<organism evidence="7 8">
    <name type="scientific">Spartinivicinus marinus</name>
    <dbReference type="NCBI Taxonomy" id="2994442"/>
    <lineage>
        <taxon>Bacteria</taxon>
        <taxon>Pseudomonadati</taxon>
        <taxon>Pseudomonadota</taxon>
        <taxon>Gammaproteobacteria</taxon>
        <taxon>Oceanospirillales</taxon>
        <taxon>Zooshikellaceae</taxon>
        <taxon>Spartinivicinus</taxon>
    </lineage>
</organism>
<sequence>MTTFALCDCNSFYVSCERLFRPDLHGKPVIVGSNNDGCAVARSPEAKALGIKMGEPIFKIKDIIKRYGVTVFSSNYTLYAAISHRVMSTLEQFSPAVEVYSIDEAFLDLSHLAFIDSLKNYGFEIKSKVAKECGIPICIGIAETKTLAKLANHAAKQYPKTGGVVEINSEKIRERLLKCMPIDEVWGVGRKLTKKLQALGITTAYELANLPEKYIRQQFNVVLERTVRELNGESCIELEEHAPAKKQIISSRSFSKRITDQAELAESISSYMSRAAEKLRQQHSRAQQVNVFIRTSPFSDTPQYNCGGSFSLPHPTSDTRVLVHVAKGILDTIYKPGYLYAKAGVMLANISELSFDQADLFTPEIDTSKSQQLMTVVDQINRRFPKALFLASTGTNQGWQMARQHLSPNYMTDWAEIPLVRL</sequence>
<dbReference type="GO" id="GO:0006281">
    <property type="term" value="P:DNA repair"/>
    <property type="evidence" value="ECO:0007669"/>
    <property type="project" value="UniProtKB-KW"/>
</dbReference>
<dbReference type="InterPro" id="IPR050116">
    <property type="entry name" value="DNA_polymerase-Y"/>
</dbReference>
<dbReference type="Pfam" id="PF11799">
    <property type="entry name" value="IMS_C"/>
    <property type="match status" value="1"/>
</dbReference>
<dbReference type="Gene3D" id="3.40.1170.60">
    <property type="match status" value="1"/>
</dbReference>
<dbReference type="InterPro" id="IPR001126">
    <property type="entry name" value="UmuC"/>
</dbReference>
<dbReference type="InterPro" id="IPR043128">
    <property type="entry name" value="Rev_trsase/Diguanyl_cyclase"/>
</dbReference>
<comment type="caution">
    <text evidence="7">The sequence shown here is derived from an EMBL/GenBank/DDBJ whole genome shotgun (WGS) entry which is preliminary data.</text>
</comment>
<dbReference type="PANTHER" id="PTHR11076">
    <property type="entry name" value="DNA REPAIR POLYMERASE UMUC / TRANSFERASE FAMILY MEMBER"/>
    <property type="match status" value="1"/>
</dbReference>
<evidence type="ECO:0000259" key="6">
    <source>
        <dbReference type="PROSITE" id="PS50173"/>
    </source>
</evidence>
<dbReference type="GO" id="GO:0003684">
    <property type="term" value="F:damaged DNA binding"/>
    <property type="evidence" value="ECO:0007669"/>
    <property type="project" value="InterPro"/>
</dbReference>
<evidence type="ECO:0000256" key="4">
    <source>
        <dbReference type="ARBA" id="ARBA00023204"/>
    </source>
</evidence>
<keyword evidence="8" id="KW-1185">Reference proteome</keyword>
<reference evidence="7 8" key="1">
    <citation type="submission" date="2020-07" db="EMBL/GenBank/DDBJ databases">
        <title>Endozoicomonas sp. nov., isolated from sediment.</title>
        <authorList>
            <person name="Gu T."/>
        </authorList>
    </citation>
    <scope>NUCLEOTIDE SEQUENCE [LARGE SCALE GENOMIC DNA]</scope>
    <source>
        <strain evidence="7 8">SM1973</strain>
    </source>
</reference>
<dbReference type="GO" id="GO:0003887">
    <property type="term" value="F:DNA-directed DNA polymerase activity"/>
    <property type="evidence" value="ECO:0007669"/>
    <property type="project" value="TreeGrafter"/>
</dbReference>
<proteinExistence type="inferred from homology"/>
<dbReference type="PROSITE" id="PS50173">
    <property type="entry name" value="UMUC"/>
    <property type="match status" value="1"/>
</dbReference>
<dbReference type="AlphaFoldDB" id="A0A853ID44"/>
<dbReference type="GO" id="GO:0005829">
    <property type="term" value="C:cytosol"/>
    <property type="evidence" value="ECO:0007669"/>
    <property type="project" value="TreeGrafter"/>
</dbReference>
<dbReference type="Pfam" id="PF11798">
    <property type="entry name" value="IMS_HHH"/>
    <property type="match status" value="1"/>
</dbReference>
<evidence type="ECO:0000256" key="5">
    <source>
        <dbReference type="ARBA" id="ARBA00023236"/>
    </source>
</evidence>
<keyword evidence="2" id="KW-0227">DNA damage</keyword>
<evidence type="ECO:0000313" key="8">
    <source>
        <dbReference type="Proteomes" id="UP000569732"/>
    </source>
</evidence>
<accession>A0A853ID44</accession>
<gene>
    <name evidence="7" type="ORF">H0A36_17695</name>
</gene>
<dbReference type="CDD" id="cd01700">
    <property type="entry name" value="PolY_Pol_V_umuC"/>
    <property type="match status" value="1"/>
</dbReference>
<dbReference type="InterPro" id="IPR043502">
    <property type="entry name" value="DNA/RNA_pol_sf"/>
</dbReference>
<dbReference type="NCBIfam" id="NF002955">
    <property type="entry name" value="PRK03609.1"/>
    <property type="match status" value="1"/>
</dbReference>
<evidence type="ECO:0000256" key="2">
    <source>
        <dbReference type="ARBA" id="ARBA00022763"/>
    </source>
</evidence>
<dbReference type="InterPro" id="IPR036775">
    <property type="entry name" value="DNA_pol_Y-fam_lit_finger_sf"/>
</dbReference>
<dbReference type="GO" id="GO:0009432">
    <property type="term" value="P:SOS response"/>
    <property type="evidence" value="ECO:0007669"/>
    <property type="project" value="UniProtKB-KW"/>
</dbReference>
<evidence type="ECO:0000313" key="7">
    <source>
        <dbReference type="EMBL" id="NYZ67851.1"/>
    </source>
</evidence>
<dbReference type="Pfam" id="PF13438">
    <property type="entry name" value="DUF4113"/>
    <property type="match status" value="1"/>
</dbReference>
<dbReference type="SUPFAM" id="SSF56672">
    <property type="entry name" value="DNA/RNA polymerases"/>
    <property type="match status" value="1"/>
</dbReference>
<evidence type="ECO:0000256" key="1">
    <source>
        <dbReference type="ARBA" id="ARBA00010945"/>
    </source>
</evidence>
<dbReference type="GO" id="GO:0042276">
    <property type="term" value="P:error-prone translesion synthesis"/>
    <property type="evidence" value="ECO:0007669"/>
    <property type="project" value="TreeGrafter"/>
</dbReference>
<dbReference type="PANTHER" id="PTHR11076:SF34">
    <property type="entry name" value="PROTEIN UMUC"/>
    <property type="match status" value="1"/>
</dbReference>
<feature type="domain" description="UmuC" evidence="6">
    <location>
        <begin position="4"/>
        <end position="189"/>
    </location>
</feature>
<dbReference type="InterPro" id="IPR024728">
    <property type="entry name" value="PolY_HhH_motif"/>
</dbReference>
<keyword evidence="4" id="KW-0234">DNA repair</keyword>
<name>A0A853ID44_9GAMM</name>
<evidence type="ECO:0000256" key="3">
    <source>
        <dbReference type="ARBA" id="ARBA00023199"/>
    </source>
</evidence>
<dbReference type="Gene3D" id="1.10.150.20">
    <property type="entry name" value="5' to 3' exonuclease, C-terminal subdomain"/>
    <property type="match status" value="1"/>
</dbReference>
<dbReference type="Pfam" id="PF00817">
    <property type="entry name" value="IMS"/>
    <property type="match status" value="1"/>
</dbReference>
<dbReference type="Gene3D" id="3.30.70.270">
    <property type="match status" value="1"/>
</dbReference>
<keyword evidence="3" id="KW-0741">SOS mutagenesis</keyword>
<dbReference type="Proteomes" id="UP000569732">
    <property type="component" value="Unassembled WGS sequence"/>
</dbReference>
<dbReference type="InterPro" id="IPR017961">
    <property type="entry name" value="DNA_pol_Y-fam_little_finger"/>
</dbReference>
<dbReference type="Gene3D" id="3.30.1490.100">
    <property type="entry name" value="DNA polymerase, Y-family, little finger domain"/>
    <property type="match status" value="1"/>
</dbReference>
<dbReference type="EMBL" id="JACCKB010000030">
    <property type="protein sequence ID" value="NYZ67851.1"/>
    <property type="molecule type" value="Genomic_DNA"/>
</dbReference>